<keyword evidence="3" id="KW-0536">Nodulation</keyword>
<evidence type="ECO:0000256" key="5">
    <source>
        <dbReference type="ARBA" id="ARBA00022840"/>
    </source>
</evidence>
<dbReference type="PANTHER" id="PTHR42711:SF5">
    <property type="entry name" value="ABC TRANSPORTER ATP-BINDING PROTEIN NATA"/>
    <property type="match status" value="1"/>
</dbReference>
<organism evidence="7 8">
    <name type="scientific">Yoonia rhodophyticola</name>
    <dbReference type="NCBI Taxonomy" id="3137370"/>
    <lineage>
        <taxon>Bacteria</taxon>
        <taxon>Pseudomonadati</taxon>
        <taxon>Pseudomonadota</taxon>
        <taxon>Alphaproteobacteria</taxon>
        <taxon>Rhodobacterales</taxon>
        <taxon>Paracoccaceae</taxon>
        <taxon>Yoonia</taxon>
    </lineage>
</organism>
<evidence type="ECO:0000259" key="6">
    <source>
        <dbReference type="PROSITE" id="PS50893"/>
    </source>
</evidence>
<evidence type="ECO:0000256" key="4">
    <source>
        <dbReference type="ARBA" id="ARBA00022741"/>
    </source>
</evidence>
<evidence type="ECO:0000313" key="7">
    <source>
        <dbReference type="EMBL" id="XFU26777.1"/>
    </source>
</evidence>
<sequence length="418" mass="46576">MNDQTVHARMADLMERLDDDTQAGLPELQELVRDYTSSSQLKARTIMLAADIEKARRIGSDQSFQSEVLELAQEAAAELQEVEPDRLASRLARRQEARKSLAGRQIDDRLVVEAKGLGKRFKEFHLDNVDLSLRLGRITGVVGENANGKTTLFRLLVGQLKHDEGTLAYPEFGSPDPDKVKWAEVRNNIAYVPQTLTPWHGSLEENLRFAAASHGILGAENDNEFRYITERLGLTEYLGRDWSEISGGYQLRFELARALIWHPKLLALDEPLANLDFKAQLTLLRDIQALARSYTSPIAVVISSQHLHEVEAVADDILFLRRGDVVYNGRLSLIGDNRTSNTFEINCDASVAQIKAILADQPVQRVYFNGLSIVIESGLALDATGLLSHLTDAGVALSYFRDLSKSVKQLFDQTVIAP</sequence>
<accession>A0ABZ3JC62</accession>
<dbReference type="GO" id="GO:0005524">
    <property type="term" value="F:ATP binding"/>
    <property type="evidence" value="ECO:0007669"/>
    <property type="project" value="UniProtKB-KW"/>
</dbReference>
<dbReference type="PANTHER" id="PTHR42711">
    <property type="entry name" value="ABC TRANSPORTER ATP-BINDING PROTEIN"/>
    <property type="match status" value="1"/>
</dbReference>
<proteinExistence type="inferred from homology"/>
<keyword evidence="2" id="KW-0813">Transport</keyword>
<dbReference type="RefSeq" id="WP_373635717.1">
    <property type="nucleotide sequence ID" value="NZ_CP151767.2"/>
</dbReference>
<dbReference type="InterPro" id="IPR027417">
    <property type="entry name" value="P-loop_NTPase"/>
</dbReference>
<dbReference type="InterPro" id="IPR003439">
    <property type="entry name" value="ABC_transporter-like_ATP-bd"/>
</dbReference>
<reference evidence="7 8" key="2">
    <citation type="submission" date="2024-08" db="EMBL/GenBank/DDBJ databases">
        <title>Phylogenomic analyses of a clade within the roseobacter group suggest taxonomic reassignments of species of the genera Aestuariivita, Citreicella, Loktanella, Nautella, Pelagibaca, Ruegeria, Thalassobius, Thiobacimonas and Tropicibacter, and the proposal o.</title>
        <authorList>
            <person name="Jeon C.O."/>
        </authorList>
    </citation>
    <scope>NUCLEOTIDE SEQUENCE [LARGE SCALE GENOMIC DNA]</scope>
    <source>
        <strain evidence="7 8">SS1-5</strain>
    </source>
</reference>
<evidence type="ECO:0000313" key="8">
    <source>
        <dbReference type="Proteomes" id="UP001470809"/>
    </source>
</evidence>
<name>A0ABZ3JC62_9RHOB</name>
<evidence type="ECO:0000256" key="3">
    <source>
        <dbReference type="ARBA" id="ARBA00022458"/>
    </source>
</evidence>
<evidence type="ECO:0000256" key="1">
    <source>
        <dbReference type="ARBA" id="ARBA00005417"/>
    </source>
</evidence>
<feature type="domain" description="ABC transporter" evidence="6">
    <location>
        <begin position="106"/>
        <end position="347"/>
    </location>
</feature>
<keyword evidence="8" id="KW-1185">Reference proteome</keyword>
<keyword evidence="4" id="KW-0547">Nucleotide-binding</keyword>
<dbReference type="InterPro" id="IPR050763">
    <property type="entry name" value="ABC_transporter_ATP-binding"/>
</dbReference>
<dbReference type="Proteomes" id="UP001470809">
    <property type="component" value="Chromosome"/>
</dbReference>
<comment type="similarity">
    <text evidence="1">Belongs to the ABC transporter superfamily.</text>
</comment>
<dbReference type="Pfam" id="PF00005">
    <property type="entry name" value="ABC_tran"/>
    <property type="match status" value="1"/>
</dbReference>
<reference evidence="8" key="1">
    <citation type="submission" date="2024-04" db="EMBL/GenBank/DDBJ databases">
        <title>Phylogenomic analyses of a clade within the roseobacter group suggest taxonomic reassignments of species of the genera Aestuariivita, Citreicella, Loktanella, Nautella, Pelagibaca, Ruegeria, Thalassobius, Thiobacimonas and Tropicibacter, and the proposal o.</title>
        <authorList>
            <person name="Jeon C.O."/>
        </authorList>
    </citation>
    <scope>NUCLEOTIDE SEQUENCE [LARGE SCALE GENOMIC DNA]</scope>
    <source>
        <strain evidence="8">SS1-5</strain>
    </source>
</reference>
<gene>
    <name evidence="7" type="ORF">AABB31_23115</name>
</gene>
<dbReference type="SUPFAM" id="SSF52540">
    <property type="entry name" value="P-loop containing nucleoside triphosphate hydrolases"/>
    <property type="match status" value="1"/>
</dbReference>
<evidence type="ECO:0000256" key="2">
    <source>
        <dbReference type="ARBA" id="ARBA00022448"/>
    </source>
</evidence>
<dbReference type="PROSITE" id="PS50893">
    <property type="entry name" value="ABC_TRANSPORTER_2"/>
    <property type="match status" value="1"/>
</dbReference>
<protein>
    <submittedName>
        <fullName evidence="7">ATP-binding cassette domain-containing protein</fullName>
    </submittedName>
</protein>
<dbReference type="EMBL" id="CP151767">
    <property type="protein sequence ID" value="XFU26777.1"/>
    <property type="molecule type" value="Genomic_DNA"/>
</dbReference>
<dbReference type="Gene3D" id="3.40.50.300">
    <property type="entry name" value="P-loop containing nucleotide triphosphate hydrolases"/>
    <property type="match status" value="1"/>
</dbReference>
<keyword evidence="5 7" id="KW-0067">ATP-binding</keyword>